<keyword evidence="1" id="KW-0812">Transmembrane</keyword>
<keyword evidence="3" id="KW-1185">Reference proteome</keyword>
<organism evidence="2 3">
    <name type="scientific">Thermococcus gammatolerans (strain DSM 15229 / JCM 11827 / EJ3)</name>
    <dbReference type="NCBI Taxonomy" id="593117"/>
    <lineage>
        <taxon>Archaea</taxon>
        <taxon>Methanobacteriati</taxon>
        <taxon>Methanobacteriota</taxon>
        <taxon>Thermococci</taxon>
        <taxon>Thermococcales</taxon>
        <taxon>Thermococcaceae</taxon>
        <taxon>Thermococcus</taxon>
    </lineage>
</organism>
<dbReference type="KEGG" id="tga:TGAM_0294"/>
<dbReference type="STRING" id="593117.TGAM_0294"/>
<dbReference type="PaxDb" id="593117-TGAM_0294"/>
<dbReference type="Proteomes" id="UP000001488">
    <property type="component" value="Chromosome"/>
</dbReference>
<gene>
    <name evidence="2" type="ordered locus">TGAM_0294</name>
</gene>
<feature type="transmembrane region" description="Helical" evidence="1">
    <location>
        <begin position="84"/>
        <end position="102"/>
    </location>
</feature>
<proteinExistence type="predicted"/>
<evidence type="ECO:0000313" key="3">
    <source>
        <dbReference type="Proteomes" id="UP000001488"/>
    </source>
</evidence>
<evidence type="ECO:0000256" key="1">
    <source>
        <dbReference type="SAM" id="Phobius"/>
    </source>
</evidence>
<name>C5A3I4_THEGJ</name>
<feature type="transmembrane region" description="Helical" evidence="1">
    <location>
        <begin position="12"/>
        <end position="41"/>
    </location>
</feature>
<accession>C5A3I4</accession>
<dbReference type="HOGENOM" id="CLU_2103632_0_0_2"/>
<dbReference type="AlphaFoldDB" id="C5A3I4"/>
<keyword evidence="1" id="KW-1133">Transmembrane helix</keyword>
<dbReference type="EMBL" id="CP001398">
    <property type="protein sequence ID" value="ACS32796.1"/>
    <property type="molecule type" value="Genomic_DNA"/>
</dbReference>
<evidence type="ECO:0000313" key="2">
    <source>
        <dbReference type="EMBL" id="ACS32796.1"/>
    </source>
</evidence>
<dbReference type="PATRIC" id="fig|593117.10.peg.296"/>
<sequence length="115" mass="12596">MKIIKAILMINLAVILTSAFVIGLMMAVLLFVIFAVLHGFVLLVDYGLSRGPVAPSADSRLKYFGILLGFFSMNPLIEGLSTSNWVEAFAALTLVLGVYIVFEDVSNELYHINVN</sequence>
<reference evidence="2 3" key="1">
    <citation type="journal article" date="2007" name="Genome Biol.">
        <title>Genome analysis and genome-wide proteomics of Thermococcus gammatolerans, the most radioresistant organism known amongst the Archaea.</title>
        <authorList>
            <person name="Zivanovic Y."/>
            <person name="Armengaud J."/>
            <person name="Lagorce A."/>
            <person name="Leplat C."/>
            <person name="Guerin P."/>
            <person name="Dutertre M."/>
            <person name="Anthouard V."/>
            <person name="Forterre P."/>
            <person name="Wincker P."/>
            <person name="Confalonieri F."/>
        </authorList>
    </citation>
    <scope>NUCLEOTIDE SEQUENCE [LARGE SCALE GENOMIC DNA]</scope>
    <source>
        <strain evidence="3">DSM 15229 / JCM 11827 / EJ3</strain>
    </source>
</reference>
<keyword evidence="1" id="KW-0472">Membrane</keyword>
<protein>
    <submittedName>
        <fullName evidence="2">Uncharacterized protein</fullName>
    </submittedName>
</protein>